<dbReference type="EMBL" id="WEKW01002096">
    <property type="protein sequence ID" value="NWI23058.1"/>
    <property type="molecule type" value="Genomic_DNA"/>
</dbReference>
<keyword evidence="8" id="KW-1133">Transmembrane helix</keyword>
<dbReference type="GO" id="GO:0022900">
    <property type="term" value="P:electron transport chain"/>
    <property type="evidence" value="ECO:0007669"/>
    <property type="project" value="InterPro"/>
</dbReference>
<gene>
    <name evidence="10" type="primary">Mtco2_0</name>
    <name evidence="10" type="ORF">SULDAC_R14202</name>
</gene>
<evidence type="ECO:0000256" key="1">
    <source>
        <dbReference type="ARBA" id="ARBA00004141"/>
    </source>
</evidence>
<sequence length="63" mass="7091">MSKHSQFRFQVALCPIIEELIEFHGHALIDALAICSLVLYFLALILIEKLSPNTVNAQEVEPI</sequence>
<evidence type="ECO:0000256" key="5">
    <source>
        <dbReference type="ARBA" id="ARBA00023136"/>
    </source>
</evidence>
<feature type="domain" description="Cytochrome oxidase subunit II transmembrane region profile" evidence="9">
    <location>
        <begin position="1"/>
        <end position="63"/>
    </location>
</feature>
<evidence type="ECO:0000313" key="11">
    <source>
        <dbReference type="Proteomes" id="UP000619137"/>
    </source>
</evidence>
<evidence type="ECO:0000256" key="3">
    <source>
        <dbReference type="ARBA" id="ARBA00015946"/>
    </source>
</evidence>
<dbReference type="PROSITE" id="PS50999">
    <property type="entry name" value="COX2_TM"/>
    <property type="match status" value="1"/>
</dbReference>
<evidence type="ECO:0000256" key="8">
    <source>
        <dbReference type="SAM" id="Phobius"/>
    </source>
</evidence>
<proteinExistence type="inferred from homology"/>
<dbReference type="Pfam" id="PF02790">
    <property type="entry name" value="COX2_TM"/>
    <property type="match status" value="1"/>
</dbReference>
<evidence type="ECO:0000313" key="10">
    <source>
        <dbReference type="EMBL" id="NWI23058.1"/>
    </source>
</evidence>
<comment type="subcellular location">
    <subcellularLocation>
        <location evidence="1">Membrane</location>
        <topology evidence="1">Multi-pass membrane protein</topology>
    </subcellularLocation>
</comment>
<reference evidence="10" key="1">
    <citation type="submission" date="2019-10" db="EMBL/GenBank/DDBJ databases">
        <title>Bird 10,000 Genomes (B10K) Project - Family phase.</title>
        <authorList>
            <person name="Zhang G."/>
        </authorList>
    </citation>
    <scope>NUCLEOTIDE SEQUENCE</scope>
    <source>
        <strain evidence="10">B10K-DU-002-49</strain>
        <tissue evidence="10">Muscle</tissue>
    </source>
</reference>
<evidence type="ECO:0000259" key="9">
    <source>
        <dbReference type="PROSITE" id="PS50999"/>
    </source>
</evidence>
<keyword evidence="4 8" id="KW-0812">Transmembrane</keyword>
<feature type="non-terminal residue" evidence="10">
    <location>
        <position position="1"/>
    </location>
</feature>
<keyword evidence="5 8" id="KW-0472">Membrane</keyword>
<dbReference type="Gene3D" id="1.10.287.90">
    <property type="match status" value="1"/>
</dbReference>
<dbReference type="AlphaFoldDB" id="A0A850ZW12"/>
<comment type="similarity">
    <text evidence="2">Belongs to the cytochrome c oxidase subunit 2 family.</text>
</comment>
<dbReference type="Proteomes" id="UP000619137">
    <property type="component" value="Unassembled WGS sequence"/>
</dbReference>
<evidence type="ECO:0000256" key="7">
    <source>
        <dbReference type="ARBA" id="ARBA00049512"/>
    </source>
</evidence>
<protein>
    <recommendedName>
        <fullName evidence="3">Cytochrome c oxidase subunit 2</fullName>
    </recommendedName>
    <alternativeName>
        <fullName evidence="6">Cytochrome c oxidase polypeptide II</fullName>
    </alternativeName>
</protein>
<dbReference type="GO" id="GO:0016020">
    <property type="term" value="C:membrane"/>
    <property type="evidence" value="ECO:0007669"/>
    <property type="project" value="UniProtKB-SubCell"/>
</dbReference>
<evidence type="ECO:0000256" key="4">
    <source>
        <dbReference type="ARBA" id="ARBA00022692"/>
    </source>
</evidence>
<organism evidence="10 11">
    <name type="scientific">Sula dactylatra</name>
    <name type="common">Masked booby</name>
    <dbReference type="NCBI Taxonomy" id="56068"/>
    <lineage>
        <taxon>Eukaryota</taxon>
        <taxon>Metazoa</taxon>
        <taxon>Chordata</taxon>
        <taxon>Craniata</taxon>
        <taxon>Vertebrata</taxon>
        <taxon>Euteleostomi</taxon>
        <taxon>Archelosauria</taxon>
        <taxon>Archosauria</taxon>
        <taxon>Dinosauria</taxon>
        <taxon>Saurischia</taxon>
        <taxon>Theropoda</taxon>
        <taxon>Coelurosauria</taxon>
        <taxon>Aves</taxon>
        <taxon>Neognathae</taxon>
        <taxon>Neoaves</taxon>
        <taxon>Aequornithes</taxon>
        <taxon>Suliformes</taxon>
        <taxon>Sulidae</taxon>
        <taxon>Sula</taxon>
    </lineage>
</organism>
<feature type="transmembrane region" description="Helical" evidence="8">
    <location>
        <begin position="27"/>
        <end position="47"/>
    </location>
</feature>
<comment type="caution">
    <text evidence="10">The sequence shown here is derived from an EMBL/GenBank/DDBJ whole genome shotgun (WGS) entry which is preliminary data.</text>
</comment>
<keyword evidence="11" id="KW-1185">Reference proteome</keyword>
<accession>A0A850ZW12</accession>
<dbReference type="SUPFAM" id="SSF81464">
    <property type="entry name" value="Cytochrome c oxidase subunit II-like, transmembrane region"/>
    <property type="match status" value="1"/>
</dbReference>
<dbReference type="GO" id="GO:0004129">
    <property type="term" value="F:cytochrome-c oxidase activity"/>
    <property type="evidence" value="ECO:0007669"/>
    <property type="project" value="UniProtKB-EC"/>
</dbReference>
<feature type="non-terminal residue" evidence="10">
    <location>
        <position position="63"/>
    </location>
</feature>
<evidence type="ECO:0000256" key="2">
    <source>
        <dbReference type="ARBA" id="ARBA00007866"/>
    </source>
</evidence>
<name>A0A850ZW12_SULDA</name>
<dbReference type="InterPro" id="IPR011759">
    <property type="entry name" value="Cyt_c_oxidase_su2_TM_dom"/>
</dbReference>
<comment type="catalytic activity">
    <reaction evidence="7">
        <text>4 Fe(II)-[cytochrome c] + O2 + 8 H(+)(in) = 4 Fe(III)-[cytochrome c] + 2 H2O + 4 H(+)(out)</text>
        <dbReference type="Rhea" id="RHEA:11436"/>
        <dbReference type="Rhea" id="RHEA-COMP:10350"/>
        <dbReference type="Rhea" id="RHEA-COMP:14399"/>
        <dbReference type="ChEBI" id="CHEBI:15377"/>
        <dbReference type="ChEBI" id="CHEBI:15378"/>
        <dbReference type="ChEBI" id="CHEBI:15379"/>
        <dbReference type="ChEBI" id="CHEBI:29033"/>
        <dbReference type="ChEBI" id="CHEBI:29034"/>
        <dbReference type="EC" id="7.1.1.9"/>
    </reaction>
    <physiologicalReaction direction="left-to-right" evidence="7">
        <dbReference type="Rhea" id="RHEA:11437"/>
    </physiologicalReaction>
</comment>
<dbReference type="InterPro" id="IPR036257">
    <property type="entry name" value="Cyt_c_oxidase_su2_TM_sf"/>
</dbReference>
<evidence type="ECO:0000256" key="6">
    <source>
        <dbReference type="ARBA" id="ARBA00031389"/>
    </source>
</evidence>